<dbReference type="PANTHER" id="PTHR31175">
    <property type="entry name" value="AUXIN-RESPONSIVE FAMILY PROTEIN"/>
    <property type="match status" value="1"/>
</dbReference>
<gene>
    <name evidence="2" type="ORF">OPV22_000335</name>
</gene>
<dbReference type="AlphaFoldDB" id="A0AAV8Q910"/>
<dbReference type="GO" id="GO:0009733">
    <property type="term" value="P:response to auxin"/>
    <property type="evidence" value="ECO:0007669"/>
    <property type="project" value="InterPro"/>
</dbReference>
<accession>A0AAV8Q910</accession>
<dbReference type="InterPro" id="IPR003676">
    <property type="entry name" value="SAUR_fam"/>
</dbReference>
<dbReference type="PANTHER" id="PTHR31175:SF82">
    <property type="entry name" value="AUXIN-RESPONSIVE PROTEIN SAUR65"/>
    <property type="match status" value="1"/>
</dbReference>
<dbReference type="Pfam" id="PF02519">
    <property type="entry name" value="Auxin_inducible"/>
    <property type="match status" value="1"/>
</dbReference>
<comment type="caution">
    <text evidence="2">The sequence shown here is derived from an EMBL/GenBank/DDBJ whole genome shotgun (WGS) entry which is preliminary data.</text>
</comment>
<dbReference type="Proteomes" id="UP001222027">
    <property type="component" value="Unassembled WGS sequence"/>
</dbReference>
<comment type="similarity">
    <text evidence="1">Belongs to the ARG7 family.</text>
</comment>
<evidence type="ECO:0000313" key="3">
    <source>
        <dbReference type="Proteomes" id="UP001222027"/>
    </source>
</evidence>
<name>A0AAV8Q910_ENSVE</name>
<organism evidence="2 3">
    <name type="scientific">Ensete ventricosum</name>
    <name type="common">Abyssinian banana</name>
    <name type="synonym">Musa ensete</name>
    <dbReference type="NCBI Taxonomy" id="4639"/>
    <lineage>
        <taxon>Eukaryota</taxon>
        <taxon>Viridiplantae</taxon>
        <taxon>Streptophyta</taxon>
        <taxon>Embryophyta</taxon>
        <taxon>Tracheophyta</taxon>
        <taxon>Spermatophyta</taxon>
        <taxon>Magnoliopsida</taxon>
        <taxon>Liliopsida</taxon>
        <taxon>Zingiberales</taxon>
        <taxon>Musaceae</taxon>
        <taxon>Ensete</taxon>
    </lineage>
</organism>
<proteinExistence type="inferred from homology"/>
<reference evidence="2 3" key="1">
    <citation type="submission" date="2022-12" db="EMBL/GenBank/DDBJ databases">
        <title>Chromosome-scale assembly of the Ensete ventricosum genome.</title>
        <authorList>
            <person name="Dussert Y."/>
            <person name="Stocks J."/>
            <person name="Wendawek A."/>
            <person name="Woldeyes F."/>
            <person name="Nichols R.A."/>
            <person name="Borrell J.S."/>
        </authorList>
    </citation>
    <scope>NUCLEOTIDE SEQUENCE [LARGE SCALE GENOMIC DNA]</scope>
    <source>
        <strain evidence="3">cv. Maze</strain>
        <tissue evidence="2">Seeds</tissue>
    </source>
</reference>
<sequence length="178" mass="19335">MKCPSLSAPVPFICAQSTSPSPASCVSESSAMPSPKKLIKTVRKWQKVAGLGRTRRRIMTGKPDDSAAEWCSAPLVARRGHVFVYTADGKRFTVPLKYLSSRIFRELLRMSEEEFGLPTDGPITVPCEAASMDYIIALLRGGITSGVEKAVLASIAGRRCTVSAVPRESHQHLILYGL</sequence>
<keyword evidence="3" id="KW-1185">Reference proteome</keyword>
<dbReference type="EMBL" id="JAQQAF010000001">
    <property type="protein sequence ID" value="KAJ8509901.1"/>
    <property type="molecule type" value="Genomic_DNA"/>
</dbReference>
<protein>
    <submittedName>
        <fullName evidence="2">Uncharacterized protein</fullName>
    </submittedName>
</protein>
<evidence type="ECO:0000256" key="1">
    <source>
        <dbReference type="ARBA" id="ARBA00006974"/>
    </source>
</evidence>
<evidence type="ECO:0000313" key="2">
    <source>
        <dbReference type="EMBL" id="KAJ8509901.1"/>
    </source>
</evidence>